<dbReference type="EMBL" id="FMHG01000001">
    <property type="protein sequence ID" value="SCJ50023.1"/>
    <property type="molecule type" value="Genomic_DNA"/>
</dbReference>
<dbReference type="AlphaFoldDB" id="A0A1C6GY91"/>
<name>A0A1C6GY91_9FIRM</name>
<keyword evidence="1" id="KW-0812">Transmembrane</keyword>
<dbReference type="InterPro" id="IPR021359">
    <property type="entry name" value="DUF2812"/>
</dbReference>
<reference evidence="2" key="1">
    <citation type="submission" date="2015-09" db="EMBL/GenBank/DDBJ databases">
        <authorList>
            <consortium name="Pathogen Informatics"/>
        </authorList>
    </citation>
    <scope>NUCLEOTIDE SEQUENCE</scope>
    <source>
        <strain evidence="2">2789STDY5834896</strain>
    </source>
</reference>
<gene>
    <name evidence="2" type="ORF">SAMEA3545359_00588</name>
</gene>
<accession>A0A1C6GY91</accession>
<feature type="transmembrane region" description="Helical" evidence="1">
    <location>
        <begin position="155"/>
        <end position="178"/>
    </location>
</feature>
<evidence type="ECO:0000256" key="1">
    <source>
        <dbReference type="SAM" id="Phobius"/>
    </source>
</evidence>
<keyword evidence="1" id="KW-0472">Membrane</keyword>
<protein>
    <submittedName>
        <fullName evidence="2">Protein of uncharacterized function (DUF2812)</fullName>
    </submittedName>
</protein>
<sequence>MNSKKVIPSGSFQPGKLPAEGADDEMEMLAYYAAQGWHLRGFGDRGFVLEQGQPLNCVYCYDVARPRAADMSDYVSGFARSGWAYVASCGEGCHFFRAAAGTPPRPNESQPQPAVGAVIDRAAYKKSGLRTLVLAVLALLLSFVFQYFRWTALRFGALALGILLLFMGGTYFITLYAAKKGDRQPPK</sequence>
<proteinExistence type="predicted"/>
<keyword evidence="1" id="KW-1133">Transmembrane helix</keyword>
<feature type="transmembrane region" description="Helical" evidence="1">
    <location>
        <begin position="131"/>
        <end position="149"/>
    </location>
</feature>
<dbReference type="Pfam" id="PF11193">
    <property type="entry name" value="DUF2812"/>
    <property type="match status" value="1"/>
</dbReference>
<evidence type="ECO:0000313" key="2">
    <source>
        <dbReference type="EMBL" id="SCJ50023.1"/>
    </source>
</evidence>
<organism evidence="2">
    <name type="scientific">uncultured Anaerotruncus sp</name>
    <dbReference type="NCBI Taxonomy" id="905011"/>
    <lineage>
        <taxon>Bacteria</taxon>
        <taxon>Bacillati</taxon>
        <taxon>Bacillota</taxon>
        <taxon>Clostridia</taxon>
        <taxon>Eubacteriales</taxon>
        <taxon>Oscillospiraceae</taxon>
        <taxon>Anaerotruncus</taxon>
        <taxon>environmental samples</taxon>
    </lineage>
</organism>